<protein>
    <recommendedName>
        <fullName evidence="3">beta-lactamase</fullName>
        <ecNumber evidence="3">3.5.2.6</ecNumber>
    </recommendedName>
</protein>
<dbReference type="InterPro" id="IPR012338">
    <property type="entry name" value="Beta-lactam/transpept-like"/>
</dbReference>
<dbReference type="EMBL" id="CP071382">
    <property type="protein sequence ID" value="QSV44241.1"/>
    <property type="molecule type" value="Genomic_DNA"/>
</dbReference>
<dbReference type="Proteomes" id="UP000663651">
    <property type="component" value="Chromosome"/>
</dbReference>
<evidence type="ECO:0000259" key="4">
    <source>
        <dbReference type="Pfam" id="PF13354"/>
    </source>
</evidence>
<dbReference type="PANTHER" id="PTHR35333">
    <property type="entry name" value="BETA-LACTAMASE"/>
    <property type="match status" value="1"/>
</dbReference>
<accession>A0ABX7PZE0</accession>
<gene>
    <name evidence="5" type="ORF">JZM60_08550</name>
</gene>
<dbReference type="GO" id="GO:0016787">
    <property type="term" value="F:hydrolase activity"/>
    <property type="evidence" value="ECO:0007669"/>
    <property type="project" value="UniProtKB-KW"/>
</dbReference>
<evidence type="ECO:0000313" key="6">
    <source>
        <dbReference type="Proteomes" id="UP000663651"/>
    </source>
</evidence>
<comment type="catalytic activity">
    <reaction evidence="1">
        <text>a beta-lactam + H2O = a substituted beta-amino acid</text>
        <dbReference type="Rhea" id="RHEA:20401"/>
        <dbReference type="ChEBI" id="CHEBI:15377"/>
        <dbReference type="ChEBI" id="CHEBI:35627"/>
        <dbReference type="ChEBI" id="CHEBI:140347"/>
        <dbReference type="EC" id="3.5.2.6"/>
    </reaction>
</comment>
<evidence type="ECO:0000256" key="1">
    <source>
        <dbReference type="ARBA" id="ARBA00001526"/>
    </source>
</evidence>
<dbReference type="Gene3D" id="3.40.710.10">
    <property type="entry name" value="DD-peptidase/beta-lactamase superfamily"/>
    <property type="match status" value="1"/>
</dbReference>
<proteinExistence type="inferred from homology"/>
<dbReference type="RefSeq" id="WP_207161826.1">
    <property type="nucleotide sequence ID" value="NZ_CP071382.1"/>
</dbReference>
<keyword evidence="6" id="KW-1185">Reference proteome</keyword>
<evidence type="ECO:0000256" key="2">
    <source>
        <dbReference type="ARBA" id="ARBA00009009"/>
    </source>
</evidence>
<evidence type="ECO:0000256" key="3">
    <source>
        <dbReference type="ARBA" id="ARBA00012865"/>
    </source>
</evidence>
<evidence type="ECO:0000313" key="5">
    <source>
        <dbReference type="EMBL" id="QSV44241.1"/>
    </source>
</evidence>
<organism evidence="5 6">
    <name type="scientific">Geobacter benzoatilyticus</name>
    <dbReference type="NCBI Taxonomy" id="2815309"/>
    <lineage>
        <taxon>Bacteria</taxon>
        <taxon>Pseudomonadati</taxon>
        <taxon>Thermodesulfobacteriota</taxon>
        <taxon>Desulfuromonadia</taxon>
        <taxon>Geobacterales</taxon>
        <taxon>Geobacteraceae</taxon>
        <taxon>Geobacter</taxon>
    </lineage>
</organism>
<reference evidence="5 6" key="1">
    <citation type="submission" date="2021-03" db="EMBL/GenBank/DDBJ databases">
        <title>Geobacter metallireducens gen. nov. sp. nov., a microorganism capable of coupling the complete oxidation of organic compounds to the reduction of iron and other metals.</title>
        <authorList>
            <person name="Li Y."/>
        </authorList>
    </citation>
    <scope>NUCLEOTIDE SEQUENCE [LARGE SCALE GENOMIC DNA]</scope>
    <source>
        <strain evidence="5 6">Jerry-YX</strain>
    </source>
</reference>
<dbReference type="EC" id="3.5.2.6" evidence="3"/>
<comment type="similarity">
    <text evidence="2">Belongs to the class-A beta-lactamase family.</text>
</comment>
<name>A0ABX7PZE0_9BACT</name>
<dbReference type="InterPro" id="IPR045155">
    <property type="entry name" value="Beta-lactam_cat"/>
</dbReference>
<dbReference type="Pfam" id="PF13354">
    <property type="entry name" value="Beta-lactamase2"/>
    <property type="match status" value="1"/>
</dbReference>
<feature type="domain" description="Beta-lactamase class A catalytic" evidence="4">
    <location>
        <begin position="92"/>
        <end position="293"/>
    </location>
</feature>
<dbReference type="PANTHER" id="PTHR35333:SF3">
    <property type="entry name" value="BETA-LACTAMASE-TYPE TRANSPEPTIDASE FOLD CONTAINING PROTEIN"/>
    <property type="match status" value="1"/>
</dbReference>
<dbReference type="SUPFAM" id="SSF56601">
    <property type="entry name" value="beta-lactamase/transpeptidase-like"/>
    <property type="match status" value="1"/>
</dbReference>
<dbReference type="InterPro" id="IPR000871">
    <property type="entry name" value="Beta-lactam_class-A"/>
</dbReference>
<sequence>MTRSWKSYLVMLALLGSGFAAGILADRRFFPCPSETRRHSHTHMAGYRFTNPLLDCEIAADRTEGSELQPFKYKIRGIIARRVEAGDADHVSIYFRHLDSGASFGIKAGEKFIPASLLKVPVMIAWLKRAERDPAVLGRTFRYDGSTDWSAKQTIKPRETLTPGTSYTVDNLIFRMIAYSDNNTWRLLLDNIDTRELDAIVADLHVNFDPAKSAEDSMSVRAYSSFYRVLYNATYLNREMSEKALQYLSNNDFADGLVAGVPPGVTVASKFGEKTLVESGVRELHEFGIVYHPGDLISSAS</sequence>
<keyword evidence="5" id="KW-0378">Hydrolase</keyword>